<dbReference type="RefSeq" id="WP_164210470.1">
    <property type="nucleotide sequence ID" value="NZ_JAAGSC010000037.1"/>
</dbReference>
<evidence type="ECO:0000313" key="2">
    <source>
        <dbReference type="Proteomes" id="UP000484885"/>
    </source>
</evidence>
<keyword evidence="2" id="KW-1185">Reference proteome</keyword>
<dbReference type="AlphaFoldDB" id="A0A845UYU7"/>
<organism evidence="1 2">
    <name type="scientific">Wenzhouxiangella limi</name>
    <dbReference type="NCBI Taxonomy" id="2707351"/>
    <lineage>
        <taxon>Bacteria</taxon>
        <taxon>Pseudomonadati</taxon>
        <taxon>Pseudomonadota</taxon>
        <taxon>Gammaproteobacteria</taxon>
        <taxon>Chromatiales</taxon>
        <taxon>Wenzhouxiangellaceae</taxon>
        <taxon>Wenzhouxiangella</taxon>
    </lineage>
</organism>
<proteinExistence type="predicted"/>
<sequence>MQKPDTRLTASLPYCSRFAQDVRSLSPALPLDDLVEQCLFGSVALEPNTAHAQTARASAACKTAGSQAAGTLSVGQWLAID</sequence>
<dbReference type="EMBL" id="JAAGSC010000037">
    <property type="protein sequence ID" value="NDY95060.1"/>
    <property type="molecule type" value="Genomic_DNA"/>
</dbReference>
<gene>
    <name evidence="1" type="ORF">G3I74_04895</name>
</gene>
<name>A0A845UYU7_9GAMM</name>
<reference evidence="1 2" key="1">
    <citation type="submission" date="2020-02" db="EMBL/GenBank/DDBJ databases">
        <authorList>
            <person name="Zhang X.-Y."/>
        </authorList>
    </citation>
    <scope>NUCLEOTIDE SEQUENCE [LARGE SCALE GENOMIC DNA]</scope>
    <source>
        <strain evidence="1 2">C33</strain>
    </source>
</reference>
<evidence type="ECO:0000313" key="1">
    <source>
        <dbReference type="EMBL" id="NDY95060.1"/>
    </source>
</evidence>
<accession>A0A845UYU7</accession>
<dbReference type="Proteomes" id="UP000484885">
    <property type="component" value="Unassembled WGS sequence"/>
</dbReference>
<protein>
    <submittedName>
        <fullName evidence="1">Uncharacterized protein</fullName>
    </submittedName>
</protein>
<comment type="caution">
    <text evidence="1">The sequence shown here is derived from an EMBL/GenBank/DDBJ whole genome shotgun (WGS) entry which is preliminary data.</text>
</comment>